<name>A0A562S689_9BACT</name>
<protein>
    <submittedName>
        <fullName evidence="1">Uncharacterized protein</fullName>
    </submittedName>
</protein>
<comment type="caution">
    <text evidence="1">The sequence shown here is derived from an EMBL/GenBank/DDBJ whole genome shotgun (WGS) entry which is preliminary data.</text>
</comment>
<reference evidence="1 2" key="1">
    <citation type="submission" date="2019-07" db="EMBL/GenBank/DDBJ databases">
        <title>Genome sequencing of 100 strains of the haloalkaliphilic chemolithoautotrophic sulfur-oxidizing bacterium Thioalkalivibrio.</title>
        <authorList>
            <person name="Muyzer G."/>
        </authorList>
    </citation>
    <scope>NUCLEOTIDE SEQUENCE [LARGE SCALE GENOMIC DNA]</scope>
    <source>
        <strain evidence="1 2">ASO4-4</strain>
    </source>
</reference>
<sequence>MLSVHADTKNNRLYIVIGLLESHEEIHGLLDEVEAILPALSPGFSCITDLREYRRIGDAGEELIFQVQKALKEAGIARAVRVERRQALPEHVQFEAGSLEAGYPTHLVRTMEEADSLLDRLEAASV</sequence>
<keyword evidence="2" id="KW-1185">Reference proteome</keyword>
<accession>A0A562S689</accession>
<evidence type="ECO:0000313" key="2">
    <source>
        <dbReference type="Proteomes" id="UP000318307"/>
    </source>
</evidence>
<organism evidence="1 2">
    <name type="scientific">Desulfobotulus alkaliphilus</name>
    <dbReference type="NCBI Taxonomy" id="622671"/>
    <lineage>
        <taxon>Bacteria</taxon>
        <taxon>Pseudomonadati</taxon>
        <taxon>Thermodesulfobacteriota</taxon>
        <taxon>Desulfobacteria</taxon>
        <taxon>Desulfobacterales</taxon>
        <taxon>Desulfobacteraceae</taxon>
        <taxon>Desulfobotulus</taxon>
    </lineage>
</organism>
<dbReference type="Proteomes" id="UP000318307">
    <property type="component" value="Unassembled WGS sequence"/>
</dbReference>
<dbReference type="OrthoDB" id="5419766at2"/>
<evidence type="ECO:0000313" key="1">
    <source>
        <dbReference type="EMBL" id="TWI76855.1"/>
    </source>
</evidence>
<proteinExistence type="predicted"/>
<dbReference type="AlphaFoldDB" id="A0A562S689"/>
<gene>
    <name evidence="1" type="ORF">LZ24_00477</name>
</gene>
<dbReference type="EMBL" id="VLLC01000002">
    <property type="protein sequence ID" value="TWI76855.1"/>
    <property type="molecule type" value="Genomic_DNA"/>
</dbReference>
<dbReference type="RefSeq" id="WP_144681934.1">
    <property type="nucleotide sequence ID" value="NZ_VLLC01000002.1"/>
</dbReference>